<protein>
    <submittedName>
        <fullName evidence="1">Uncharacterized protein</fullName>
    </submittedName>
</protein>
<keyword evidence="2" id="KW-1185">Reference proteome</keyword>
<sequence>MSIAHVTRPTLPVNKLIELSGVTSPVELLKVLRSSMLLCSFFPPED</sequence>
<dbReference type="Proteomes" id="UP000075884">
    <property type="component" value="Unassembled WGS sequence"/>
</dbReference>
<name>A0A182NYP5_9DIPT</name>
<proteinExistence type="predicted"/>
<evidence type="ECO:0000313" key="2">
    <source>
        <dbReference type="Proteomes" id="UP000075884"/>
    </source>
</evidence>
<dbReference type="AlphaFoldDB" id="A0A182NYP5"/>
<dbReference type="EnsemblMetazoa" id="ADIR014939-RA">
    <property type="protein sequence ID" value="ADIR014939-PA"/>
    <property type="gene ID" value="ADIR014939"/>
</dbReference>
<reference evidence="2" key="1">
    <citation type="submission" date="2013-03" db="EMBL/GenBank/DDBJ databases">
        <title>The Genome Sequence of Anopheles dirus WRAIR2.</title>
        <authorList>
            <consortium name="The Broad Institute Genomics Platform"/>
            <person name="Neafsey D.E."/>
            <person name="Walton C."/>
            <person name="Walker B."/>
            <person name="Young S.K."/>
            <person name="Zeng Q."/>
            <person name="Gargeya S."/>
            <person name="Fitzgerald M."/>
            <person name="Haas B."/>
            <person name="Abouelleil A."/>
            <person name="Allen A.W."/>
            <person name="Alvarado L."/>
            <person name="Arachchi H.M."/>
            <person name="Berlin A.M."/>
            <person name="Chapman S.B."/>
            <person name="Gainer-Dewar J."/>
            <person name="Goldberg J."/>
            <person name="Griggs A."/>
            <person name="Gujja S."/>
            <person name="Hansen M."/>
            <person name="Howarth C."/>
            <person name="Imamovic A."/>
            <person name="Ireland A."/>
            <person name="Larimer J."/>
            <person name="McCowan C."/>
            <person name="Murphy C."/>
            <person name="Pearson M."/>
            <person name="Poon T.W."/>
            <person name="Priest M."/>
            <person name="Roberts A."/>
            <person name="Saif S."/>
            <person name="Shea T."/>
            <person name="Sisk P."/>
            <person name="Sykes S."/>
            <person name="Wortman J."/>
            <person name="Nusbaum C."/>
            <person name="Birren B."/>
        </authorList>
    </citation>
    <scope>NUCLEOTIDE SEQUENCE [LARGE SCALE GENOMIC DNA]</scope>
    <source>
        <strain evidence="2">WRAIR2</strain>
    </source>
</reference>
<reference evidence="1" key="2">
    <citation type="submission" date="2020-05" db="UniProtKB">
        <authorList>
            <consortium name="EnsemblMetazoa"/>
        </authorList>
    </citation>
    <scope>IDENTIFICATION</scope>
    <source>
        <strain evidence="1">WRAIR2</strain>
    </source>
</reference>
<accession>A0A182NYP5</accession>
<dbReference type="VEuPathDB" id="VectorBase:ADIR014939"/>
<evidence type="ECO:0000313" key="1">
    <source>
        <dbReference type="EnsemblMetazoa" id="ADIR014939-PA"/>
    </source>
</evidence>
<organism evidence="1 2">
    <name type="scientific">Anopheles dirus</name>
    <dbReference type="NCBI Taxonomy" id="7168"/>
    <lineage>
        <taxon>Eukaryota</taxon>
        <taxon>Metazoa</taxon>
        <taxon>Ecdysozoa</taxon>
        <taxon>Arthropoda</taxon>
        <taxon>Hexapoda</taxon>
        <taxon>Insecta</taxon>
        <taxon>Pterygota</taxon>
        <taxon>Neoptera</taxon>
        <taxon>Endopterygota</taxon>
        <taxon>Diptera</taxon>
        <taxon>Nematocera</taxon>
        <taxon>Culicoidea</taxon>
        <taxon>Culicidae</taxon>
        <taxon>Anophelinae</taxon>
        <taxon>Anopheles</taxon>
    </lineage>
</organism>